<keyword evidence="8" id="KW-0012">Acyltransferase</keyword>
<evidence type="ECO:0000313" key="11">
    <source>
        <dbReference type="EMBL" id="VEL39600.1"/>
    </source>
</evidence>
<dbReference type="PANTHER" id="PTHR10408">
    <property type="entry name" value="STEROL O-ACYLTRANSFERASE"/>
    <property type="match status" value="1"/>
</dbReference>
<name>A0A3S5FGP9_9PLAT</name>
<keyword evidence="7 10" id="KW-0472">Membrane</keyword>
<gene>
    <name evidence="11" type="ORF">PXEA_LOCUS33040</name>
</gene>
<dbReference type="GO" id="GO:0008374">
    <property type="term" value="F:O-acyltransferase activity"/>
    <property type="evidence" value="ECO:0007669"/>
    <property type="project" value="InterPro"/>
</dbReference>
<dbReference type="InterPro" id="IPR004299">
    <property type="entry name" value="MBOAT_fam"/>
</dbReference>
<dbReference type="PIRSF" id="PIRSF000439">
    <property type="entry name" value="Oat_ACAT_DAG_ARE"/>
    <property type="match status" value="1"/>
</dbReference>
<dbReference type="GO" id="GO:0008203">
    <property type="term" value="P:cholesterol metabolic process"/>
    <property type="evidence" value="ECO:0007669"/>
    <property type="project" value="TreeGrafter"/>
</dbReference>
<dbReference type="OrthoDB" id="10039049at2759"/>
<protein>
    <submittedName>
        <fullName evidence="11">Uncharacterized protein</fullName>
    </submittedName>
</protein>
<keyword evidence="5" id="KW-0256">Endoplasmic reticulum</keyword>
<feature type="transmembrane region" description="Helical" evidence="10">
    <location>
        <begin position="115"/>
        <end position="136"/>
    </location>
</feature>
<dbReference type="AlphaFoldDB" id="A0A3S5FGP9"/>
<dbReference type="Pfam" id="PF03062">
    <property type="entry name" value="MBOAT"/>
    <property type="match status" value="1"/>
</dbReference>
<keyword evidence="6 10" id="KW-1133">Transmembrane helix</keyword>
<feature type="active site" evidence="9">
    <location>
        <position position="207"/>
    </location>
</feature>
<comment type="similarity">
    <text evidence="2">Belongs to the membrane-bound acyltransferase family. Sterol o-acyltransferase subfamily.</text>
</comment>
<feature type="transmembrane region" description="Helical" evidence="10">
    <location>
        <begin position="43"/>
        <end position="60"/>
    </location>
</feature>
<keyword evidence="3" id="KW-0808">Transferase</keyword>
<feature type="transmembrane region" description="Helical" evidence="10">
    <location>
        <begin position="213"/>
        <end position="233"/>
    </location>
</feature>
<dbReference type="GO" id="GO:0005789">
    <property type="term" value="C:endoplasmic reticulum membrane"/>
    <property type="evidence" value="ECO:0007669"/>
    <property type="project" value="UniProtKB-SubCell"/>
</dbReference>
<dbReference type="Proteomes" id="UP000784294">
    <property type="component" value="Unassembled WGS sequence"/>
</dbReference>
<evidence type="ECO:0000256" key="8">
    <source>
        <dbReference type="ARBA" id="ARBA00023315"/>
    </source>
</evidence>
<evidence type="ECO:0000256" key="1">
    <source>
        <dbReference type="ARBA" id="ARBA00004477"/>
    </source>
</evidence>
<evidence type="ECO:0000256" key="4">
    <source>
        <dbReference type="ARBA" id="ARBA00022692"/>
    </source>
</evidence>
<feature type="transmembrane region" description="Helical" evidence="10">
    <location>
        <begin position="245"/>
        <end position="264"/>
    </location>
</feature>
<dbReference type="InterPro" id="IPR014371">
    <property type="entry name" value="Oat_ACAT_DAG_ARE"/>
</dbReference>
<organism evidence="11 12">
    <name type="scientific">Protopolystoma xenopodis</name>
    <dbReference type="NCBI Taxonomy" id="117903"/>
    <lineage>
        <taxon>Eukaryota</taxon>
        <taxon>Metazoa</taxon>
        <taxon>Spiralia</taxon>
        <taxon>Lophotrochozoa</taxon>
        <taxon>Platyhelminthes</taxon>
        <taxon>Monogenea</taxon>
        <taxon>Polyopisthocotylea</taxon>
        <taxon>Polystomatidea</taxon>
        <taxon>Polystomatidae</taxon>
        <taxon>Protopolystoma</taxon>
    </lineage>
</organism>
<keyword evidence="12" id="KW-1185">Reference proteome</keyword>
<evidence type="ECO:0000256" key="10">
    <source>
        <dbReference type="SAM" id="Phobius"/>
    </source>
</evidence>
<dbReference type="PANTHER" id="PTHR10408:SF8">
    <property type="entry name" value="O-ACYLTRANSFERASE"/>
    <property type="match status" value="1"/>
</dbReference>
<evidence type="ECO:0000256" key="3">
    <source>
        <dbReference type="ARBA" id="ARBA00022679"/>
    </source>
</evidence>
<evidence type="ECO:0000256" key="2">
    <source>
        <dbReference type="ARBA" id="ARBA00009010"/>
    </source>
</evidence>
<comment type="subcellular location">
    <subcellularLocation>
        <location evidence="1">Endoplasmic reticulum membrane</location>
        <topology evidence="1">Multi-pass membrane protein</topology>
    </subcellularLocation>
</comment>
<evidence type="ECO:0000256" key="6">
    <source>
        <dbReference type="ARBA" id="ARBA00022989"/>
    </source>
</evidence>
<reference evidence="11" key="1">
    <citation type="submission" date="2018-11" db="EMBL/GenBank/DDBJ databases">
        <authorList>
            <consortium name="Pathogen Informatics"/>
        </authorList>
    </citation>
    <scope>NUCLEOTIDE SEQUENCE</scope>
</reference>
<evidence type="ECO:0000256" key="9">
    <source>
        <dbReference type="PIRSR" id="PIRSR000439-1"/>
    </source>
</evidence>
<keyword evidence="4 10" id="KW-0812">Transmembrane</keyword>
<accession>A0A3S5FGP9</accession>
<evidence type="ECO:0000256" key="7">
    <source>
        <dbReference type="ARBA" id="ARBA00023136"/>
    </source>
</evidence>
<sequence>MFHFVPKPNLVNDCQAEYQRLDKIDEEQLAMEHISAPVDWPSFGHYFYFLFAPTLLYRDVYPRTERVRRRFLLTNLAQVVASIFFGYLVLTTFIFPRFAEHFCLTWRSLLCHVFINSLPTLVVIMLAFFCFLHSWLNSWAEAMRFGDRLFYLDWWNGRTNQDYFRLWNVVVHNWLYTYVYRDLQLILLRRQRLLAAAVVFLLSASIHEYVMALSFGFCLPVMFIILGFFNFFLFSLSQQGLQGNLLYWLFLSILNSVTMMFYTMEWYARVNSTSGMKSFWFPETMRCGYKSPQAGVTK</sequence>
<comment type="caution">
    <text evidence="11">The sequence shown here is derived from an EMBL/GenBank/DDBJ whole genome shotgun (WGS) entry which is preliminary data.</text>
</comment>
<feature type="transmembrane region" description="Helical" evidence="10">
    <location>
        <begin position="72"/>
        <end position="95"/>
    </location>
</feature>
<evidence type="ECO:0000256" key="5">
    <source>
        <dbReference type="ARBA" id="ARBA00022824"/>
    </source>
</evidence>
<evidence type="ECO:0000313" key="12">
    <source>
        <dbReference type="Proteomes" id="UP000784294"/>
    </source>
</evidence>
<proteinExistence type="inferred from homology"/>
<dbReference type="EMBL" id="CAAALY010261845">
    <property type="protein sequence ID" value="VEL39600.1"/>
    <property type="molecule type" value="Genomic_DNA"/>
</dbReference>